<gene>
    <name evidence="1" type="ORF">G0004_09685</name>
</gene>
<organism evidence="1">
    <name type="scientific">Staphylococcus aureus</name>
    <dbReference type="NCBI Taxonomy" id="1280"/>
    <lineage>
        <taxon>Bacteria</taxon>
        <taxon>Bacillati</taxon>
        <taxon>Bacillota</taxon>
        <taxon>Bacilli</taxon>
        <taxon>Bacillales</taxon>
        <taxon>Staphylococcaceae</taxon>
        <taxon>Staphylococcus</taxon>
    </lineage>
</organism>
<comment type="caution">
    <text evidence="1">The sequence shown here is derived from an EMBL/GenBank/DDBJ whole genome shotgun (WGS) entry which is preliminary data.</text>
</comment>
<dbReference type="RefSeq" id="WP_162656172.1">
    <property type="nucleotide sequence ID" value="NZ_JAAFLC010000019.1"/>
</dbReference>
<dbReference type="EMBL" id="JAAGRA010000035">
    <property type="protein sequence ID" value="NEF40730.1"/>
    <property type="molecule type" value="Genomic_DNA"/>
</dbReference>
<evidence type="ECO:0000313" key="1">
    <source>
        <dbReference type="EMBL" id="NEF40730.1"/>
    </source>
</evidence>
<proteinExistence type="predicted"/>
<name>A0A6B2ISI1_STAAU</name>
<protein>
    <submittedName>
        <fullName evidence="1">Uncharacterized protein</fullName>
    </submittedName>
</protein>
<sequence>MNDKEFIKKLNQKLSEMSEENTEEYSEKEIDKVNLDSKNTFDNYEDSQIYQKEVRESIISQLHFKDKWRKRAIWGFSILIVALLINLLVLVYGFSQKIDTKIIILFMSLTFVHTFAIIIFLFRYIFSSTDDLIKHNKDIFKY</sequence>
<dbReference type="AlphaFoldDB" id="A0A6B2ISI1"/>
<reference evidence="1" key="1">
    <citation type="journal article" date="2020" name="Antimicrob. Agents Chemother.">
        <title>Novel insights into the classification of staphylococcal beta-lactamases in relation to the cefazolin inoculum effect.</title>
        <authorList>
            <person name="Carvajal L.P."/>
            <person name="Rincon S."/>
            <person name="Echeverri A."/>
            <person name="Porras J."/>
            <person name="Rios R."/>
            <person name="Ordonez K."/>
            <person name="Seas C."/>
            <person name="Gomez-Villegas S."/>
            <person name="Diaz L."/>
            <person name="Arias C.A."/>
            <person name="Reyes J."/>
        </authorList>
    </citation>
    <scope>NUCLEOTIDE SEQUENCE</scope>
    <source>
        <strain evidence="1">5420</strain>
    </source>
</reference>
<accession>A0A6B2ISI1</accession>